<proteinExistence type="predicted"/>
<dbReference type="Pfam" id="PF00531">
    <property type="entry name" value="Death"/>
    <property type="match status" value="1"/>
</dbReference>
<dbReference type="InterPro" id="IPR011029">
    <property type="entry name" value="DEATH-like_dom_sf"/>
</dbReference>
<dbReference type="InParanoid" id="A0A1X7U328"/>
<feature type="coiled-coil region" evidence="1">
    <location>
        <begin position="366"/>
        <end position="400"/>
    </location>
</feature>
<dbReference type="Gene3D" id="1.10.533.10">
    <property type="entry name" value="Death Domain, Fas"/>
    <property type="match status" value="1"/>
</dbReference>
<evidence type="ECO:0000313" key="4">
    <source>
        <dbReference type="EnsemblMetazoa" id="Aqu2.1.22073_001"/>
    </source>
</evidence>
<dbReference type="InterPro" id="IPR000488">
    <property type="entry name" value="Death_dom"/>
</dbReference>
<dbReference type="EnsemblMetazoa" id="Aqu2.1.22073_001">
    <property type="protein sequence ID" value="Aqu2.1.22073_001"/>
    <property type="gene ID" value="Aqu2.1.22073"/>
</dbReference>
<feature type="coiled-coil region" evidence="1">
    <location>
        <begin position="159"/>
        <end position="186"/>
    </location>
</feature>
<sequence length="484" mass="54978">MAKRSPSLSTSSSGTDCTPLSPNHSVMNEKPDLKNVCAIVRTSRWHQLGIQLGVDEEMLQDIETDRSETQDKRTQMFRLWIASQLNASHNQLVEALRLKVIGEDRMAQEYEEKVKEEASKTTETTQTGAQTMDISSFSTAPAWSTITVVTSMHQKASELDLLTVQALQLEEKYRQFLQQIQQLSQNANVEIVKNQLTDILQGKCLNQLHGISSYLEVINKITSMSEVFNFLIKNRFVGYLNYYLLKEFSSEVICGDGYEKAQAEVVKYEESYCKFIEEPAFCQLIEVFDENPHLNPSTVVGLPIVVITLSKKWKSRIYSVPNKKPALKTVCAIKLKNLRYRLKEHKCFIFGLQLASQPEASHNQLVEALRLKVIGENRMAQEYEEKVKELEASKTTESTEIGAQTMEVSLFSTAPAWSTITVVTSMHQKASELDLLTVQALQLEEKYRQLLQLIQQLSQNANVEIVKNQLTDIARKVLKSVAWN</sequence>
<feature type="domain" description="Death" evidence="3">
    <location>
        <begin position="44"/>
        <end position="97"/>
    </location>
</feature>
<evidence type="ECO:0000259" key="3">
    <source>
        <dbReference type="PROSITE" id="PS50017"/>
    </source>
</evidence>
<protein>
    <recommendedName>
        <fullName evidence="3">Death domain-containing protein</fullName>
    </recommendedName>
</protein>
<organism evidence="4">
    <name type="scientific">Amphimedon queenslandica</name>
    <name type="common">Sponge</name>
    <dbReference type="NCBI Taxonomy" id="400682"/>
    <lineage>
        <taxon>Eukaryota</taxon>
        <taxon>Metazoa</taxon>
        <taxon>Porifera</taxon>
        <taxon>Demospongiae</taxon>
        <taxon>Heteroscleromorpha</taxon>
        <taxon>Haplosclerida</taxon>
        <taxon>Niphatidae</taxon>
        <taxon>Amphimedon</taxon>
    </lineage>
</organism>
<name>A0A1X7U328_AMPQE</name>
<reference evidence="4" key="1">
    <citation type="submission" date="2017-05" db="UniProtKB">
        <authorList>
            <consortium name="EnsemblMetazoa"/>
        </authorList>
    </citation>
    <scope>IDENTIFICATION</scope>
</reference>
<feature type="compositionally biased region" description="Low complexity" evidence="2">
    <location>
        <begin position="1"/>
        <end position="13"/>
    </location>
</feature>
<keyword evidence="1" id="KW-0175">Coiled coil</keyword>
<dbReference type="PROSITE" id="PS50017">
    <property type="entry name" value="DEATH_DOMAIN"/>
    <property type="match status" value="1"/>
</dbReference>
<accession>A0A1X7U328</accession>
<dbReference type="AlphaFoldDB" id="A0A1X7U328"/>
<feature type="coiled-coil region" evidence="1">
    <location>
        <begin position="433"/>
        <end position="460"/>
    </location>
</feature>
<dbReference type="GO" id="GO:0007165">
    <property type="term" value="P:signal transduction"/>
    <property type="evidence" value="ECO:0007669"/>
    <property type="project" value="InterPro"/>
</dbReference>
<feature type="region of interest" description="Disordered" evidence="2">
    <location>
        <begin position="1"/>
        <end position="29"/>
    </location>
</feature>
<evidence type="ECO:0000256" key="1">
    <source>
        <dbReference type="SAM" id="Coils"/>
    </source>
</evidence>
<evidence type="ECO:0000256" key="2">
    <source>
        <dbReference type="SAM" id="MobiDB-lite"/>
    </source>
</evidence>
<dbReference type="SUPFAM" id="SSF47986">
    <property type="entry name" value="DEATH domain"/>
    <property type="match status" value="1"/>
</dbReference>
<feature type="compositionally biased region" description="Polar residues" evidence="2">
    <location>
        <begin position="14"/>
        <end position="26"/>
    </location>
</feature>